<evidence type="ECO:0000313" key="4">
    <source>
        <dbReference type="Proteomes" id="UP000297245"/>
    </source>
</evidence>
<evidence type="ECO:0000313" key="3">
    <source>
        <dbReference type="EMBL" id="THU78234.1"/>
    </source>
</evidence>
<accession>A0A4S8KR51</accession>
<dbReference type="Pfam" id="PF24883">
    <property type="entry name" value="NPHP3_N"/>
    <property type="match status" value="1"/>
</dbReference>
<feature type="domain" description="Nephrocystin 3-like N-terminal" evidence="2">
    <location>
        <begin position="82"/>
        <end position="246"/>
    </location>
</feature>
<keyword evidence="1" id="KW-0677">Repeat</keyword>
<dbReference type="SUPFAM" id="SSF52540">
    <property type="entry name" value="P-loop containing nucleoside triphosphate hydrolases"/>
    <property type="match status" value="1"/>
</dbReference>
<dbReference type="Gene3D" id="3.40.50.300">
    <property type="entry name" value="P-loop containing nucleotide triphosphate hydrolases"/>
    <property type="match status" value="1"/>
</dbReference>
<dbReference type="AlphaFoldDB" id="A0A4S8KR51"/>
<dbReference type="OrthoDB" id="5967843at2759"/>
<dbReference type="PANTHER" id="PTHR10039:SF14">
    <property type="entry name" value="NACHT DOMAIN-CONTAINING PROTEIN"/>
    <property type="match status" value="1"/>
</dbReference>
<protein>
    <recommendedName>
        <fullName evidence="2">Nephrocystin 3-like N-terminal domain-containing protein</fullName>
    </recommendedName>
</protein>
<reference evidence="3 4" key="1">
    <citation type="journal article" date="2019" name="Nat. Ecol. Evol.">
        <title>Megaphylogeny resolves global patterns of mushroom evolution.</title>
        <authorList>
            <person name="Varga T."/>
            <person name="Krizsan K."/>
            <person name="Foldi C."/>
            <person name="Dima B."/>
            <person name="Sanchez-Garcia M."/>
            <person name="Sanchez-Ramirez S."/>
            <person name="Szollosi G.J."/>
            <person name="Szarkandi J.G."/>
            <person name="Papp V."/>
            <person name="Albert L."/>
            <person name="Andreopoulos W."/>
            <person name="Angelini C."/>
            <person name="Antonin V."/>
            <person name="Barry K.W."/>
            <person name="Bougher N.L."/>
            <person name="Buchanan P."/>
            <person name="Buyck B."/>
            <person name="Bense V."/>
            <person name="Catcheside P."/>
            <person name="Chovatia M."/>
            <person name="Cooper J."/>
            <person name="Damon W."/>
            <person name="Desjardin D."/>
            <person name="Finy P."/>
            <person name="Geml J."/>
            <person name="Haridas S."/>
            <person name="Hughes K."/>
            <person name="Justo A."/>
            <person name="Karasinski D."/>
            <person name="Kautmanova I."/>
            <person name="Kiss B."/>
            <person name="Kocsube S."/>
            <person name="Kotiranta H."/>
            <person name="LaButti K.M."/>
            <person name="Lechner B.E."/>
            <person name="Liimatainen K."/>
            <person name="Lipzen A."/>
            <person name="Lukacs Z."/>
            <person name="Mihaltcheva S."/>
            <person name="Morgado L.N."/>
            <person name="Niskanen T."/>
            <person name="Noordeloos M.E."/>
            <person name="Ohm R.A."/>
            <person name="Ortiz-Santana B."/>
            <person name="Ovrebo C."/>
            <person name="Racz N."/>
            <person name="Riley R."/>
            <person name="Savchenko A."/>
            <person name="Shiryaev A."/>
            <person name="Soop K."/>
            <person name="Spirin V."/>
            <person name="Szebenyi C."/>
            <person name="Tomsovsky M."/>
            <person name="Tulloss R.E."/>
            <person name="Uehling J."/>
            <person name="Grigoriev I.V."/>
            <person name="Vagvolgyi C."/>
            <person name="Papp T."/>
            <person name="Martin F.M."/>
            <person name="Miettinen O."/>
            <person name="Hibbett D.S."/>
            <person name="Nagy L.G."/>
        </authorList>
    </citation>
    <scope>NUCLEOTIDE SEQUENCE [LARGE SCALE GENOMIC DNA]</scope>
    <source>
        <strain evidence="3 4">CBS 962.96</strain>
    </source>
</reference>
<dbReference type="Proteomes" id="UP000297245">
    <property type="component" value="Unassembled WGS sequence"/>
</dbReference>
<keyword evidence="4" id="KW-1185">Reference proteome</keyword>
<proteinExistence type="predicted"/>
<dbReference type="InterPro" id="IPR027417">
    <property type="entry name" value="P-loop_NTPase"/>
</dbReference>
<organism evidence="3 4">
    <name type="scientific">Dendrothele bispora (strain CBS 962.96)</name>
    <dbReference type="NCBI Taxonomy" id="1314807"/>
    <lineage>
        <taxon>Eukaryota</taxon>
        <taxon>Fungi</taxon>
        <taxon>Dikarya</taxon>
        <taxon>Basidiomycota</taxon>
        <taxon>Agaricomycotina</taxon>
        <taxon>Agaricomycetes</taxon>
        <taxon>Agaricomycetidae</taxon>
        <taxon>Agaricales</taxon>
        <taxon>Agaricales incertae sedis</taxon>
        <taxon>Dendrothele</taxon>
    </lineage>
</organism>
<sequence length="301" mass="33909">MSNNSVASSSHSPQGQTNFFPNATGFHIQGGEWNFVADNIINNYISKSDNKLLLEKLNPILNPARKQVYCVENTRVQILHRLCQWAQAPGSGLAWISGMAGTGKSAIAVSLAHHLREMHSLIELVTTFHCVRGHDTSDVKRLIPTISYYLAQSQTFSFYANNLIEKFNNQPTLQPTISPLHLQFQDLLNSSVLEVERQLQSGNRPVIIIIDGLDEWGSSYDQGVLVKHLFKLVESMVWLKIIITGRPQVEEAIVNSVTDVRKFLAIDLKYDDNADADIGTLIRHRLEVMNVRWVTHQEKVP</sequence>
<dbReference type="PANTHER" id="PTHR10039">
    <property type="entry name" value="AMELOGENIN"/>
    <property type="match status" value="1"/>
</dbReference>
<evidence type="ECO:0000259" key="2">
    <source>
        <dbReference type="Pfam" id="PF24883"/>
    </source>
</evidence>
<evidence type="ECO:0000256" key="1">
    <source>
        <dbReference type="ARBA" id="ARBA00022737"/>
    </source>
</evidence>
<dbReference type="EMBL" id="ML180233">
    <property type="protein sequence ID" value="THU78234.1"/>
    <property type="molecule type" value="Genomic_DNA"/>
</dbReference>
<gene>
    <name evidence="3" type="ORF">K435DRAFT_876853</name>
</gene>
<dbReference type="InterPro" id="IPR056884">
    <property type="entry name" value="NPHP3-like_N"/>
</dbReference>
<name>A0A4S8KR51_DENBC</name>